<reference evidence="9" key="1">
    <citation type="submission" date="2021-12" db="EMBL/GenBank/DDBJ databases">
        <title>Prjna785345.</title>
        <authorList>
            <person name="Rujirawat T."/>
            <person name="Krajaejun T."/>
        </authorList>
    </citation>
    <scope>NUCLEOTIDE SEQUENCE</scope>
    <source>
        <strain evidence="9">Pi057C3</strain>
    </source>
</reference>
<feature type="compositionally biased region" description="Low complexity" evidence="8">
    <location>
        <begin position="254"/>
        <end position="269"/>
    </location>
</feature>
<evidence type="ECO:0000256" key="7">
    <source>
        <dbReference type="ARBA" id="ARBA00023242"/>
    </source>
</evidence>
<dbReference type="GO" id="GO:0008270">
    <property type="term" value="F:zinc ion binding"/>
    <property type="evidence" value="ECO:0007669"/>
    <property type="project" value="UniProtKB-KW"/>
</dbReference>
<dbReference type="GO" id="GO:0008143">
    <property type="term" value="F:poly(A) binding"/>
    <property type="evidence" value="ECO:0007669"/>
    <property type="project" value="InterPro"/>
</dbReference>
<dbReference type="PANTHER" id="PTHR14738:SF29">
    <property type="entry name" value="ZINC FINGER CCCH DOMAIN-CONTAINING PROTEIN 14"/>
    <property type="match status" value="1"/>
</dbReference>
<evidence type="ECO:0000256" key="2">
    <source>
        <dbReference type="ARBA" id="ARBA00008423"/>
    </source>
</evidence>
<feature type="compositionally biased region" description="Basic and acidic residues" evidence="8">
    <location>
        <begin position="193"/>
        <end position="232"/>
    </location>
</feature>
<evidence type="ECO:0000256" key="3">
    <source>
        <dbReference type="ARBA" id="ARBA00022723"/>
    </source>
</evidence>
<evidence type="ECO:0000313" key="10">
    <source>
        <dbReference type="Proteomes" id="UP001209570"/>
    </source>
</evidence>
<dbReference type="PANTHER" id="PTHR14738">
    <property type="entry name" value="ZINC FINGER CCCH DOMAIN-CONTAINING PROTEIN 14"/>
    <property type="match status" value="1"/>
</dbReference>
<evidence type="ECO:0008006" key="11">
    <source>
        <dbReference type="Google" id="ProtNLM"/>
    </source>
</evidence>
<dbReference type="GO" id="GO:0005737">
    <property type="term" value="C:cytoplasm"/>
    <property type="evidence" value="ECO:0007669"/>
    <property type="project" value="TreeGrafter"/>
</dbReference>
<name>A0AAD5M9F9_PYTIN</name>
<comment type="subcellular location">
    <subcellularLocation>
        <location evidence="1">Nucleus</location>
    </subcellularLocation>
</comment>
<keyword evidence="4" id="KW-0677">Repeat</keyword>
<evidence type="ECO:0000256" key="1">
    <source>
        <dbReference type="ARBA" id="ARBA00004123"/>
    </source>
</evidence>
<dbReference type="InterPro" id="IPR043094">
    <property type="entry name" value="Nab2/ZC3H14_N_sf"/>
</dbReference>
<evidence type="ECO:0000256" key="8">
    <source>
        <dbReference type="SAM" id="MobiDB-lite"/>
    </source>
</evidence>
<feature type="region of interest" description="Disordered" evidence="8">
    <location>
        <begin position="87"/>
        <end position="398"/>
    </location>
</feature>
<dbReference type="InterPro" id="IPR040366">
    <property type="entry name" value="Nab2/ZC3H14"/>
</dbReference>
<keyword evidence="5" id="KW-0863">Zinc-finger</keyword>
<feature type="compositionally biased region" description="Polar residues" evidence="8">
    <location>
        <begin position="324"/>
        <end position="338"/>
    </location>
</feature>
<evidence type="ECO:0000256" key="6">
    <source>
        <dbReference type="ARBA" id="ARBA00022833"/>
    </source>
</evidence>
<dbReference type="EMBL" id="JAKCXM010000026">
    <property type="protein sequence ID" value="KAJ0406975.1"/>
    <property type="molecule type" value="Genomic_DNA"/>
</dbReference>
<feature type="compositionally biased region" description="Polar residues" evidence="8">
    <location>
        <begin position="155"/>
        <end position="173"/>
    </location>
</feature>
<gene>
    <name evidence="9" type="ORF">P43SY_005208</name>
</gene>
<organism evidence="9 10">
    <name type="scientific">Pythium insidiosum</name>
    <name type="common">Pythiosis disease agent</name>
    <dbReference type="NCBI Taxonomy" id="114742"/>
    <lineage>
        <taxon>Eukaryota</taxon>
        <taxon>Sar</taxon>
        <taxon>Stramenopiles</taxon>
        <taxon>Oomycota</taxon>
        <taxon>Peronosporomycetes</taxon>
        <taxon>Pythiales</taxon>
        <taxon>Pythiaceae</taxon>
        <taxon>Pythium</taxon>
    </lineage>
</organism>
<feature type="compositionally biased region" description="Pro residues" evidence="8">
    <location>
        <begin position="270"/>
        <end position="280"/>
    </location>
</feature>
<dbReference type="GO" id="GO:0005634">
    <property type="term" value="C:nucleus"/>
    <property type="evidence" value="ECO:0007669"/>
    <property type="project" value="UniProtKB-SubCell"/>
</dbReference>
<comment type="caution">
    <text evidence="9">The sequence shown here is derived from an EMBL/GenBank/DDBJ whole genome shotgun (WGS) entry which is preliminary data.</text>
</comment>
<feature type="compositionally biased region" description="Polar residues" evidence="8">
    <location>
        <begin position="351"/>
        <end position="364"/>
    </location>
</feature>
<sequence length="398" mass="42722">MFPSEYVFGLPLTKELKDSIQERTRQQLSEMLGVEVDNVMAEYVVVMIGNNKSMAQIAHDLVDFIGEEHAQQFVAWLSVVLKTLEAPNESSTTPATTEDDDLEALAPPSAESDEKPNGDDDSTASSKRVVSLKGISGGSSATSSSSEKKTVVLAGSSSASGTVRSLNRGSSDMQDVLARRSQRFGLPTPTEAPKTKQDGQGKRGTGRDAGDKPKAGGVKRKNESEGSEDSHSSKRPGSASRPYGMYYPPPYGMPPYGMGFPPHQGMPRGPYAPPPMPPGGQKPHYQPRGPRPSFQNRKWVNPNVAKAEGEASTGDNEATHESGNESAPQEAGANTPQLNVKAAPFMPRNPYYSSQMRPRFQNKTWVRPDAAPEPTAKDDEDLSASLPTTPPPENVNAA</sequence>
<keyword evidence="10" id="KW-1185">Reference proteome</keyword>
<protein>
    <recommendedName>
        <fullName evidence="11">PWI domain-containing protein</fullName>
    </recommendedName>
</protein>
<keyword evidence="7" id="KW-0539">Nucleus</keyword>
<keyword evidence="6" id="KW-0862">Zinc</keyword>
<proteinExistence type="inferred from homology"/>
<accession>A0AAD5M9F9</accession>
<dbReference type="GO" id="GO:0043488">
    <property type="term" value="P:regulation of mRNA stability"/>
    <property type="evidence" value="ECO:0007669"/>
    <property type="project" value="InterPro"/>
</dbReference>
<evidence type="ECO:0000256" key="5">
    <source>
        <dbReference type="ARBA" id="ARBA00022771"/>
    </source>
</evidence>
<dbReference type="Proteomes" id="UP001209570">
    <property type="component" value="Unassembled WGS sequence"/>
</dbReference>
<dbReference type="AlphaFoldDB" id="A0AAD5M9F9"/>
<dbReference type="Gene3D" id="1.10.340.40">
    <property type="entry name" value="Nuclear abundant poly(A) RNA-bind protein 2, N-terminal domain"/>
    <property type="match status" value="1"/>
</dbReference>
<evidence type="ECO:0000256" key="4">
    <source>
        <dbReference type="ARBA" id="ARBA00022737"/>
    </source>
</evidence>
<keyword evidence="3" id="KW-0479">Metal-binding</keyword>
<feature type="compositionally biased region" description="Pro residues" evidence="8">
    <location>
        <begin position="388"/>
        <end position="398"/>
    </location>
</feature>
<evidence type="ECO:0000313" key="9">
    <source>
        <dbReference type="EMBL" id="KAJ0406975.1"/>
    </source>
</evidence>
<comment type="similarity">
    <text evidence="2">Belongs to the ZC3H14 family.</text>
</comment>